<dbReference type="InterPro" id="IPR005467">
    <property type="entry name" value="His_kinase_dom"/>
</dbReference>
<dbReference type="GO" id="GO:0000155">
    <property type="term" value="F:phosphorelay sensor kinase activity"/>
    <property type="evidence" value="ECO:0007669"/>
    <property type="project" value="InterPro"/>
</dbReference>
<dbReference type="InterPro" id="IPR000700">
    <property type="entry name" value="PAS-assoc_C"/>
</dbReference>
<evidence type="ECO:0000256" key="6">
    <source>
        <dbReference type="ARBA" id="ARBA00022741"/>
    </source>
</evidence>
<dbReference type="PANTHER" id="PTHR45339:SF3">
    <property type="entry name" value="HISTIDINE KINASE"/>
    <property type="match status" value="1"/>
</dbReference>
<keyword evidence="8" id="KW-0067">ATP-binding</keyword>
<dbReference type="CDD" id="cd00082">
    <property type="entry name" value="HisKA"/>
    <property type="match status" value="1"/>
</dbReference>
<keyword evidence="9" id="KW-0902">Two-component regulatory system</keyword>
<dbReference type="EMBL" id="JAHESC010000007">
    <property type="protein sequence ID" value="MBT1686276.1"/>
    <property type="molecule type" value="Genomic_DNA"/>
</dbReference>
<dbReference type="PANTHER" id="PTHR45339">
    <property type="entry name" value="HYBRID SIGNAL TRANSDUCTION HISTIDINE KINASE J"/>
    <property type="match status" value="1"/>
</dbReference>
<dbReference type="PRINTS" id="PR00344">
    <property type="entry name" value="BCTRLSENSOR"/>
</dbReference>
<dbReference type="GO" id="GO:0016020">
    <property type="term" value="C:membrane"/>
    <property type="evidence" value="ECO:0007669"/>
    <property type="project" value="UniProtKB-SubCell"/>
</dbReference>
<evidence type="ECO:0000256" key="2">
    <source>
        <dbReference type="ARBA" id="ARBA00004370"/>
    </source>
</evidence>
<evidence type="ECO:0000256" key="12">
    <source>
        <dbReference type="PROSITE-ProRule" id="PRU00169"/>
    </source>
</evidence>
<dbReference type="InterPro" id="IPR003661">
    <property type="entry name" value="HisK_dim/P_dom"/>
</dbReference>
<keyword evidence="4 12" id="KW-0597">Phosphoprotein</keyword>
<dbReference type="SUPFAM" id="SSF55874">
    <property type="entry name" value="ATPase domain of HSP90 chaperone/DNA topoisomerase II/histidine kinase"/>
    <property type="match status" value="1"/>
</dbReference>
<keyword evidence="11" id="KW-0131">Cell cycle</keyword>
<accession>A0AAP2D7Z3</accession>
<dbReference type="InterPro" id="IPR004358">
    <property type="entry name" value="Sig_transdc_His_kin-like_C"/>
</dbReference>
<dbReference type="InterPro" id="IPR003594">
    <property type="entry name" value="HATPase_dom"/>
</dbReference>
<keyword evidence="5" id="KW-0808">Transferase</keyword>
<keyword evidence="17" id="KW-1185">Reference proteome</keyword>
<dbReference type="Gene3D" id="3.30.565.10">
    <property type="entry name" value="Histidine kinase-like ATPase, C-terminal domain"/>
    <property type="match status" value="1"/>
</dbReference>
<feature type="modified residue" description="4-aspartylphosphate" evidence="12">
    <location>
        <position position="574"/>
    </location>
</feature>
<dbReference type="SUPFAM" id="SSF55785">
    <property type="entry name" value="PYP-like sensor domain (PAS domain)"/>
    <property type="match status" value="1"/>
</dbReference>
<dbReference type="PROSITE" id="PS50113">
    <property type="entry name" value="PAC"/>
    <property type="match status" value="1"/>
</dbReference>
<comment type="caution">
    <text evidence="16">The sequence shown here is derived from an EMBL/GenBank/DDBJ whole genome shotgun (WGS) entry which is preliminary data.</text>
</comment>
<keyword evidence="7" id="KW-0418">Kinase</keyword>
<dbReference type="Pfam" id="PF08447">
    <property type="entry name" value="PAS_3"/>
    <property type="match status" value="1"/>
</dbReference>
<dbReference type="PROSITE" id="PS50110">
    <property type="entry name" value="RESPONSE_REGULATORY"/>
    <property type="match status" value="1"/>
</dbReference>
<evidence type="ECO:0000256" key="7">
    <source>
        <dbReference type="ARBA" id="ARBA00022777"/>
    </source>
</evidence>
<keyword evidence="6" id="KW-0547">Nucleotide-binding</keyword>
<sequence>MSQMEGNDMQTRTTVVDTELLLKVSELSEAILRGDFSKRIVSDFDDSPLAKIAVYLNQLSDQVQLNSERKTHEQTVNSFIDVISSFANLDFTKKLPISENGTVMDAIATGINILGEELQQTTASKLELETERNKLKEAQSMAKVGSWELDASSLTLTASHEAYRILGLDKNENPNLFEEIRKKVHQENLPRLVYLIRSAIAKKEDFIVEVKITLDNGVVKDVLCIGEVLADEDSSFVNLKGTIQDITERKQIEQSLKEAKEFAEEANNAKSKFLANMSHEMRTPLNGILGLTEIILGEQVSDEHRNYLEIIRNSGKNLAQLINDILDLSKIENKRLQLEDIPFDFHKTILATVNSYKFLADQKGLTLSCHIDPLIPLEVMGDPTRVSQVLTNLISNAIKFTEEGSIAVRFTLHGRRSEELTIHGAVTDTGPGIPKEKMDVIFQSFTQADDSITRKYGGTGLGLSIVKNLLTQMNGSITVESPADPIINTGTTFHFSLILKSSGRAPAETPKSSLPVKLVFENPAAILVVDDNPMNLLVAKKMLKKFGAQVTITQSGYDAIDLIKRTQFDMVLMDIRMPGLNGYETASEMRKLDFKMPIVALSANGYEEDLRNSIESGMNDHITKPYTEAHLFEVVNKYITMGAIYSGKR</sequence>
<evidence type="ECO:0000256" key="9">
    <source>
        <dbReference type="ARBA" id="ARBA00023012"/>
    </source>
</evidence>
<dbReference type="FunFam" id="1.10.287.130:FF:000038">
    <property type="entry name" value="Sensory transduction histidine kinase"/>
    <property type="match status" value="1"/>
</dbReference>
<dbReference type="RefSeq" id="WP_254089516.1">
    <property type="nucleotide sequence ID" value="NZ_JAHESC010000007.1"/>
</dbReference>
<dbReference type="CDD" id="cd16922">
    <property type="entry name" value="HATPase_EvgS-ArcB-TorS-like"/>
    <property type="match status" value="1"/>
</dbReference>
<dbReference type="Pfam" id="PF00512">
    <property type="entry name" value="HisKA"/>
    <property type="match status" value="1"/>
</dbReference>
<evidence type="ECO:0000256" key="1">
    <source>
        <dbReference type="ARBA" id="ARBA00000085"/>
    </source>
</evidence>
<dbReference type="InterPro" id="IPR036097">
    <property type="entry name" value="HisK_dim/P_sf"/>
</dbReference>
<comment type="subcellular location">
    <subcellularLocation>
        <location evidence="2">Membrane</location>
    </subcellularLocation>
</comment>
<keyword evidence="10" id="KW-0472">Membrane</keyword>
<dbReference type="Proteomes" id="UP001319180">
    <property type="component" value="Unassembled WGS sequence"/>
</dbReference>
<dbReference type="EC" id="2.7.13.3" evidence="3"/>
<dbReference type="Gene3D" id="3.40.50.2300">
    <property type="match status" value="1"/>
</dbReference>
<dbReference type="AlphaFoldDB" id="A0AAP2D7Z3"/>
<comment type="catalytic activity">
    <reaction evidence="1">
        <text>ATP + protein L-histidine = ADP + protein N-phospho-L-histidine.</text>
        <dbReference type="EC" id="2.7.13.3"/>
    </reaction>
</comment>
<dbReference type="FunFam" id="3.30.565.10:FF:000010">
    <property type="entry name" value="Sensor histidine kinase RcsC"/>
    <property type="match status" value="1"/>
</dbReference>
<evidence type="ECO:0000256" key="4">
    <source>
        <dbReference type="ARBA" id="ARBA00022553"/>
    </source>
</evidence>
<evidence type="ECO:0000313" key="16">
    <source>
        <dbReference type="EMBL" id="MBT1686276.1"/>
    </source>
</evidence>
<dbReference type="SUPFAM" id="SSF52172">
    <property type="entry name" value="CheY-like"/>
    <property type="match status" value="1"/>
</dbReference>
<dbReference type="InterPro" id="IPR001789">
    <property type="entry name" value="Sig_transdc_resp-reg_receiver"/>
</dbReference>
<feature type="domain" description="Response regulatory" evidence="14">
    <location>
        <begin position="525"/>
        <end position="639"/>
    </location>
</feature>
<feature type="domain" description="PAC" evidence="15">
    <location>
        <begin position="206"/>
        <end position="258"/>
    </location>
</feature>
<dbReference type="Gene3D" id="2.10.70.100">
    <property type="match status" value="1"/>
</dbReference>
<dbReference type="SMART" id="SM00387">
    <property type="entry name" value="HATPase_c"/>
    <property type="match status" value="1"/>
</dbReference>
<evidence type="ECO:0000259" key="15">
    <source>
        <dbReference type="PROSITE" id="PS50113"/>
    </source>
</evidence>
<dbReference type="SMART" id="SM00388">
    <property type="entry name" value="HisKA"/>
    <property type="match status" value="1"/>
</dbReference>
<dbReference type="InterPro" id="IPR036890">
    <property type="entry name" value="HATPase_C_sf"/>
</dbReference>
<gene>
    <name evidence="16" type="ORF">KK078_06895</name>
</gene>
<dbReference type="SUPFAM" id="SSF47384">
    <property type="entry name" value="Homodimeric domain of signal transducing histidine kinase"/>
    <property type="match status" value="1"/>
</dbReference>
<evidence type="ECO:0000256" key="5">
    <source>
        <dbReference type="ARBA" id="ARBA00022679"/>
    </source>
</evidence>
<dbReference type="InterPro" id="IPR011006">
    <property type="entry name" value="CheY-like_superfamily"/>
</dbReference>
<dbReference type="GO" id="GO:0005524">
    <property type="term" value="F:ATP binding"/>
    <property type="evidence" value="ECO:0007669"/>
    <property type="project" value="UniProtKB-KW"/>
</dbReference>
<evidence type="ECO:0000256" key="3">
    <source>
        <dbReference type="ARBA" id="ARBA00012438"/>
    </source>
</evidence>
<dbReference type="Gene3D" id="1.10.287.130">
    <property type="match status" value="1"/>
</dbReference>
<reference evidence="16 17" key="1">
    <citation type="submission" date="2021-05" db="EMBL/GenBank/DDBJ databases">
        <title>A Polyphasic approach of four new species of the genus Ohtaekwangia: Ohtaekwangia histidinii sp. nov., Ohtaekwangia cretensis sp. nov., Ohtaekwangia indiensis sp. nov., Ohtaekwangia reichenbachii sp. nov. from diverse environment.</title>
        <authorList>
            <person name="Octaviana S."/>
        </authorList>
    </citation>
    <scope>NUCLEOTIDE SEQUENCE [LARGE SCALE GENOMIC DNA]</scope>
    <source>
        <strain evidence="16 17">PWU37</strain>
    </source>
</reference>
<proteinExistence type="predicted"/>
<evidence type="ECO:0000256" key="11">
    <source>
        <dbReference type="ARBA" id="ARBA00023306"/>
    </source>
</evidence>
<dbReference type="Pfam" id="PF02518">
    <property type="entry name" value="HATPase_c"/>
    <property type="match status" value="1"/>
</dbReference>
<dbReference type="SMART" id="SM00448">
    <property type="entry name" value="REC"/>
    <property type="match status" value="1"/>
</dbReference>
<evidence type="ECO:0000313" key="17">
    <source>
        <dbReference type="Proteomes" id="UP001319180"/>
    </source>
</evidence>
<dbReference type="Pfam" id="PF00072">
    <property type="entry name" value="Response_reg"/>
    <property type="match status" value="1"/>
</dbReference>
<evidence type="ECO:0000256" key="10">
    <source>
        <dbReference type="ARBA" id="ARBA00023136"/>
    </source>
</evidence>
<feature type="domain" description="Histidine kinase" evidence="13">
    <location>
        <begin position="276"/>
        <end position="501"/>
    </location>
</feature>
<dbReference type="PROSITE" id="PS50109">
    <property type="entry name" value="HIS_KIN"/>
    <property type="match status" value="1"/>
</dbReference>
<name>A0AAP2D7Z3_9BACT</name>
<dbReference type="CDD" id="cd17546">
    <property type="entry name" value="REC_hyHK_CKI1_RcsC-like"/>
    <property type="match status" value="1"/>
</dbReference>
<dbReference type="InterPro" id="IPR035965">
    <property type="entry name" value="PAS-like_dom_sf"/>
</dbReference>
<dbReference type="Gene3D" id="3.30.450.20">
    <property type="entry name" value="PAS domain"/>
    <property type="match status" value="1"/>
</dbReference>
<evidence type="ECO:0000259" key="14">
    <source>
        <dbReference type="PROSITE" id="PS50110"/>
    </source>
</evidence>
<evidence type="ECO:0000259" key="13">
    <source>
        <dbReference type="PROSITE" id="PS50109"/>
    </source>
</evidence>
<protein>
    <recommendedName>
        <fullName evidence="3">histidine kinase</fullName>
        <ecNumber evidence="3">2.7.13.3</ecNumber>
    </recommendedName>
</protein>
<dbReference type="InterPro" id="IPR013655">
    <property type="entry name" value="PAS_fold_3"/>
</dbReference>
<organism evidence="16 17">
    <name type="scientific">Dawidia soli</name>
    <dbReference type="NCBI Taxonomy" id="2782352"/>
    <lineage>
        <taxon>Bacteria</taxon>
        <taxon>Pseudomonadati</taxon>
        <taxon>Bacteroidota</taxon>
        <taxon>Cytophagia</taxon>
        <taxon>Cytophagales</taxon>
        <taxon>Chryseotaleaceae</taxon>
        <taxon>Dawidia</taxon>
    </lineage>
</organism>
<evidence type="ECO:0000256" key="8">
    <source>
        <dbReference type="ARBA" id="ARBA00022840"/>
    </source>
</evidence>